<proteinExistence type="predicted"/>
<dbReference type="GO" id="GO:0003700">
    <property type="term" value="F:DNA-binding transcription factor activity"/>
    <property type="evidence" value="ECO:0007669"/>
    <property type="project" value="InterPro"/>
</dbReference>
<dbReference type="OrthoDB" id="163346at2"/>
<dbReference type="SUPFAM" id="SSF46785">
    <property type="entry name" value="Winged helix' DNA-binding domain"/>
    <property type="match status" value="1"/>
</dbReference>
<evidence type="ECO:0000256" key="2">
    <source>
        <dbReference type="ARBA" id="ARBA00023125"/>
    </source>
</evidence>
<reference evidence="5 6" key="1">
    <citation type="submission" date="2019-03" db="EMBL/GenBank/DDBJ databases">
        <title>Genomic Encyclopedia of Type Strains, Phase IV (KMG-IV): sequencing the most valuable type-strain genomes for metagenomic binning, comparative biology and taxonomic classification.</title>
        <authorList>
            <person name="Goeker M."/>
        </authorList>
    </citation>
    <scope>NUCLEOTIDE SEQUENCE [LARGE SCALE GENOMIC DNA]</scope>
    <source>
        <strain evidence="5 6">DSM 28697</strain>
    </source>
</reference>
<dbReference type="PROSITE" id="PS50995">
    <property type="entry name" value="HTH_MARR_2"/>
    <property type="match status" value="1"/>
</dbReference>
<dbReference type="RefSeq" id="WP_133581187.1">
    <property type="nucleotide sequence ID" value="NZ_SNYJ01000012.1"/>
</dbReference>
<dbReference type="PANTHER" id="PTHR42756:SF1">
    <property type="entry name" value="TRANSCRIPTIONAL REPRESSOR OF EMRAB OPERON"/>
    <property type="match status" value="1"/>
</dbReference>
<evidence type="ECO:0000256" key="1">
    <source>
        <dbReference type="ARBA" id="ARBA00023015"/>
    </source>
</evidence>
<dbReference type="PRINTS" id="PR00598">
    <property type="entry name" value="HTHMARR"/>
</dbReference>
<dbReference type="Proteomes" id="UP000295632">
    <property type="component" value="Unassembled WGS sequence"/>
</dbReference>
<keyword evidence="3" id="KW-0804">Transcription</keyword>
<dbReference type="PANTHER" id="PTHR42756">
    <property type="entry name" value="TRANSCRIPTIONAL REGULATOR, MARR"/>
    <property type="match status" value="1"/>
</dbReference>
<dbReference type="Pfam" id="PF01047">
    <property type="entry name" value="MarR"/>
    <property type="match status" value="1"/>
</dbReference>
<dbReference type="InterPro" id="IPR036390">
    <property type="entry name" value="WH_DNA-bd_sf"/>
</dbReference>
<accession>A0A4V6PWF5</accession>
<dbReference type="AlphaFoldDB" id="A0A4V6PWF5"/>
<dbReference type="EMBL" id="SNYJ01000012">
    <property type="protein sequence ID" value="TDQ37727.1"/>
    <property type="molecule type" value="Genomic_DNA"/>
</dbReference>
<name>A0A4V6PWF5_9BACI</name>
<dbReference type="InterPro" id="IPR036388">
    <property type="entry name" value="WH-like_DNA-bd_sf"/>
</dbReference>
<comment type="caution">
    <text evidence="5">The sequence shown here is derived from an EMBL/GenBank/DDBJ whole genome shotgun (WGS) entry which is preliminary data.</text>
</comment>
<dbReference type="SMART" id="SM00347">
    <property type="entry name" value="HTH_MARR"/>
    <property type="match status" value="1"/>
</dbReference>
<gene>
    <name evidence="5" type="ORF">EV213_11287</name>
</gene>
<evidence type="ECO:0000313" key="5">
    <source>
        <dbReference type="EMBL" id="TDQ37727.1"/>
    </source>
</evidence>
<dbReference type="GO" id="GO:0003677">
    <property type="term" value="F:DNA binding"/>
    <property type="evidence" value="ECO:0007669"/>
    <property type="project" value="UniProtKB-KW"/>
</dbReference>
<protein>
    <submittedName>
        <fullName evidence="5">DNA-binding MarR family transcriptional regulator</fullName>
    </submittedName>
</protein>
<dbReference type="Gene3D" id="1.10.10.10">
    <property type="entry name" value="Winged helix-like DNA-binding domain superfamily/Winged helix DNA-binding domain"/>
    <property type="match status" value="1"/>
</dbReference>
<keyword evidence="2 5" id="KW-0238">DNA-binding</keyword>
<evidence type="ECO:0000313" key="6">
    <source>
        <dbReference type="Proteomes" id="UP000295632"/>
    </source>
</evidence>
<keyword evidence="1" id="KW-0805">Transcription regulation</keyword>
<evidence type="ECO:0000256" key="3">
    <source>
        <dbReference type="ARBA" id="ARBA00023163"/>
    </source>
</evidence>
<dbReference type="InterPro" id="IPR000835">
    <property type="entry name" value="HTH_MarR-typ"/>
</dbReference>
<sequence length="149" mass="17592">MKQESEALYQAIHKLRRKGTEIQEQYEDHTANEFRILHLLKMHPEGMKVSDVSTKLEVTSPFVTQLINSMEKQGVIDRRRSSDDRRVVMLMLTDKGEQAARKIETYMHHFFDGLVAYLGDEESRKLTELLHHVFDYLDTQKKQREEDAK</sequence>
<evidence type="ECO:0000259" key="4">
    <source>
        <dbReference type="PROSITE" id="PS50995"/>
    </source>
</evidence>
<organism evidence="5 6">
    <name type="scientific">Aureibacillus halotolerans</name>
    <dbReference type="NCBI Taxonomy" id="1508390"/>
    <lineage>
        <taxon>Bacteria</taxon>
        <taxon>Bacillati</taxon>
        <taxon>Bacillota</taxon>
        <taxon>Bacilli</taxon>
        <taxon>Bacillales</taxon>
        <taxon>Bacillaceae</taxon>
        <taxon>Aureibacillus</taxon>
    </lineage>
</organism>
<keyword evidence="6" id="KW-1185">Reference proteome</keyword>
<feature type="domain" description="HTH marR-type" evidence="4">
    <location>
        <begin position="1"/>
        <end position="135"/>
    </location>
</feature>